<proteinExistence type="predicted"/>
<dbReference type="Proteomes" id="UP000007148">
    <property type="component" value="Unassembled WGS sequence"/>
</dbReference>
<name>G4U0K0_SERID</name>
<dbReference type="AlphaFoldDB" id="G4U0K0"/>
<dbReference type="InParanoid" id="G4U0K0"/>
<gene>
    <name evidence="1" type="ORF">PIIN_11078</name>
</gene>
<sequence>MPTSTQQLGGLKSKYGLKIITDEAEMNKAWVASYYWQRPTGTDPDAREFAAAAAVAFLGQYGYN</sequence>
<comment type="caution">
    <text evidence="1">The sequence shown here is derived from an EMBL/GenBank/DDBJ whole genome shotgun (WGS) entry which is preliminary data.</text>
</comment>
<evidence type="ECO:0000313" key="2">
    <source>
        <dbReference type="Proteomes" id="UP000007148"/>
    </source>
</evidence>
<evidence type="ECO:0000313" key="1">
    <source>
        <dbReference type="EMBL" id="CCA77093.1"/>
    </source>
</evidence>
<dbReference type="EMBL" id="CAFZ01001262">
    <property type="protein sequence ID" value="CCA77093.1"/>
    <property type="molecule type" value="Genomic_DNA"/>
</dbReference>
<dbReference type="HOGENOM" id="CLU_2868514_0_0_1"/>
<accession>G4U0K0</accession>
<reference evidence="1 2" key="1">
    <citation type="journal article" date="2011" name="PLoS Pathog.">
        <title>Endophytic Life Strategies Decoded by Genome and Transcriptome Analyses of the Mutualistic Root Symbiont Piriformospora indica.</title>
        <authorList>
            <person name="Zuccaro A."/>
            <person name="Lahrmann U."/>
            <person name="Guldener U."/>
            <person name="Langen G."/>
            <person name="Pfiffi S."/>
            <person name="Biedenkopf D."/>
            <person name="Wong P."/>
            <person name="Samans B."/>
            <person name="Grimm C."/>
            <person name="Basiewicz M."/>
            <person name="Murat C."/>
            <person name="Martin F."/>
            <person name="Kogel K.H."/>
        </authorList>
    </citation>
    <scope>NUCLEOTIDE SEQUENCE [LARGE SCALE GENOMIC DNA]</scope>
    <source>
        <strain evidence="1 2">DSM 11827</strain>
    </source>
</reference>
<protein>
    <submittedName>
        <fullName evidence="1">Uncharacterized protein</fullName>
    </submittedName>
</protein>
<keyword evidence="2" id="KW-1185">Reference proteome</keyword>
<organism evidence="1 2">
    <name type="scientific">Serendipita indica (strain DSM 11827)</name>
    <name type="common">Root endophyte fungus</name>
    <name type="synonym">Piriformospora indica</name>
    <dbReference type="NCBI Taxonomy" id="1109443"/>
    <lineage>
        <taxon>Eukaryota</taxon>
        <taxon>Fungi</taxon>
        <taxon>Dikarya</taxon>
        <taxon>Basidiomycota</taxon>
        <taxon>Agaricomycotina</taxon>
        <taxon>Agaricomycetes</taxon>
        <taxon>Sebacinales</taxon>
        <taxon>Serendipitaceae</taxon>
        <taxon>Serendipita</taxon>
    </lineage>
</organism>